<sequence length="130" mass="14095">MSESEGAVRLGSAVIDTDDPAGLAAFYAALLGWPVHRQEETWICLTGPGGLEIAFQFSIGHRPPTWPDPDVPQQLHLDFYVQDLPAAVERALDLGARTAGVPDDEQVVILVDPSGHPFCLCLAPERRQIP</sequence>
<dbReference type="SUPFAM" id="SSF54593">
    <property type="entry name" value="Glyoxalase/Bleomycin resistance protein/Dihydroxybiphenyl dioxygenase"/>
    <property type="match status" value="1"/>
</dbReference>
<dbReference type="PROSITE" id="PS51819">
    <property type="entry name" value="VOC"/>
    <property type="match status" value="1"/>
</dbReference>
<gene>
    <name evidence="2" type="ORF">GCM10022236_44610</name>
</gene>
<dbReference type="EMBL" id="BAABAB010000044">
    <property type="protein sequence ID" value="GAA3637187.1"/>
    <property type="molecule type" value="Genomic_DNA"/>
</dbReference>
<organism evidence="2 3">
    <name type="scientific">Microlunatus ginsengisoli</name>
    <dbReference type="NCBI Taxonomy" id="363863"/>
    <lineage>
        <taxon>Bacteria</taxon>
        <taxon>Bacillati</taxon>
        <taxon>Actinomycetota</taxon>
        <taxon>Actinomycetes</taxon>
        <taxon>Propionibacteriales</taxon>
        <taxon>Propionibacteriaceae</taxon>
        <taxon>Microlunatus</taxon>
    </lineage>
</organism>
<dbReference type="Pfam" id="PF18029">
    <property type="entry name" value="Glyoxalase_6"/>
    <property type="match status" value="1"/>
</dbReference>
<dbReference type="RefSeq" id="WP_344808744.1">
    <property type="nucleotide sequence ID" value="NZ_BAABAB010000044.1"/>
</dbReference>
<dbReference type="PANTHER" id="PTHR35908:SF1">
    <property type="entry name" value="CONSERVED PROTEIN"/>
    <property type="match status" value="1"/>
</dbReference>
<name>A0ABP7AQ22_9ACTN</name>
<evidence type="ECO:0000313" key="3">
    <source>
        <dbReference type="Proteomes" id="UP001501490"/>
    </source>
</evidence>
<dbReference type="InterPro" id="IPR037523">
    <property type="entry name" value="VOC_core"/>
</dbReference>
<dbReference type="Proteomes" id="UP001501490">
    <property type="component" value="Unassembled WGS sequence"/>
</dbReference>
<dbReference type="Gene3D" id="3.10.180.10">
    <property type="entry name" value="2,3-Dihydroxybiphenyl 1,2-Dioxygenase, domain 1"/>
    <property type="match status" value="1"/>
</dbReference>
<dbReference type="InterPro" id="IPR041581">
    <property type="entry name" value="Glyoxalase_6"/>
</dbReference>
<dbReference type="InterPro" id="IPR029068">
    <property type="entry name" value="Glyas_Bleomycin-R_OHBP_Dase"/>
</dbReference>
<dbReference type="PANTHER" id="PTHR35908">
    <property type="entry name" value="HYPOTHETICAL FUSION PROTEIN"/>
    <property type="match status" value="1"/>
</dbReference>
<keyword evidence="3" id="KW-1185">Reference proteome</keyword>
<evidence type="ECO:0000313" key="2">
    <source>
        <dbReference type="EMBL" id="GAA3637187.1"/>
    </source>
</evidence>
<evidence type="ECO:0000259" key="1">
    <source>
        <dbReference type="PROSITE" id="PS51819"/>
    </source>
</evidence>
<accession>A0ABP7AQ22</accession>
<reference evidence="3" key="1">
    <citation type="journal article" date="2019" name="Int. J. Syst. Evol. Microbiol.">
        <title>The Global Catalogue of Microorganisms (GCM) 10K type strain sequencing project: providing services to taxonomists for standard genome sequencing and annotation.</title>
        <authorList>
            <consortium name="The Broad Institute Genomics Platform"/>
            <consortium name="The Broad Institute Genome Sequencing Center for Infectious Disease"/>
            <person name="Wu L."/>
            <person name="Ma J."/>
        </authorList>
    </citation>
    <scope>NUCLEOTIDE SEQUENCE [LARGE SCALE GENOMIC DNA]</scope>
    <source>
        <strain evidence="3">JCM 16929</strain>
    </source>
</reference>
<comment type="caution">
    <text evidence="2">The sequence shown here is derived from an EMBL/GenBank/DDBJ whole genome shotgun (WGS) entry which is preliminary data.</text>
</comment>
<protein>
    <submittedName>
        <fullName evidence="2">VOC family protein</fullName>
    </submittedName>
</protein>
<feature type="domain" description="VOC" evidence="1">
    <location>
        <begin position="9"/>
        <end position="130"/>
    </location>
</feature>
<proteinExistence type="predicted"/>